<dbReference type="PIRSF" id="PIRSF000722">
    <property type="entry name" value="Acetate_prop_kin"/>
    <property type="match status" value="1"/>
</dbReference>
<dbReference type="InterPro" id="IPR043129">
    <property type="entry name" value="ATPase_NBD"/>
</dbReference>
<feature type="binding site" evidence="7">
    <location>
        <begin position="330"/>
        <end position="334"/>
    </location>
    <ligand>
        <name>ATP</name>
        <dbReference type="ChEBI" id="CHEBI:30616"/>
    </ligand>
</feature>
<comment type="similarity">
    <text evidence="1 7 8">Belongs to the acetokinase family.</text>
</comment>
<dbReference type="EMBL" id="FNEH01000004">
    <property type="protein sequence ID" value="SDI28033.1"/>
    <property type="molecule type" value="Genomic_DNA"/>
</dbReference>
<keyword evidence="4 7" id="KW-0547">Nucleotide-binding</keyword>
<dbReference type="PROSITE" id="PS01075">
    <property type="entry name" value="ACETATE_KINASE_1"/>
    <property type="match status" value="1"/>
</dbReference>
<dbReference type="GO" id="GO:0006083">
    <property type="term" value="P:acetate metabolic process"/>
    <property type="evidence" value="ECO:0007669"/>
    <property type="project" value="TreeGrafter"/>
</dbReference>
<feature type="binding site" evidence="7">
    <location>
        <position position="383"/>
    </location>
    <ligand>
        <name>Mg(2+)</name>
        <dbReference type="ChEBI" id="CHEBI:18420"/>
    </ligand>
</feature>
<dbReference type="NCBIfam" id="TIGR00016">
    <property type="entry name" value="ackA"/>
    <property type="match status" value="1"/>
</dbReference>
<dbReference type="GO" id="GO:0008776">
    <property type="term" value="F:acetate kinase activity"/>
    <property type="evidence" value="ECO:0007669"/>
    <property type="project" value="UniProtKB-UniRule"/>
</dbReference>
<dbReference type="UniPathway" id="UPA00340">
    <property type="reaction ID" value="UER00458"/>
</dbReference>
<feature type="binding site" evidence="7">
    <location>
        <position position="90"/>
    </location>
    <ligand>
        <name>substrate</name>
    </ligand>
</feature>
<comment type="function">
    <text evidence="7">Catalyzes the formation of acetyl phosphate from acetate and ATP. Can also catalyze the reverse reaction.</text>
</comment>
<dbReference type="InterPro" id="IPR000890">
    <property type="entry name" value="Aliphatic_acid_kin_short-chain"/>
</dbReference>
<dbReference type="PRINTS" id="PR00471">
    <property type="entry name" value="ACETATEKNASE"/>
</dbReference>
<dbReference type="RefSeq" id="WP_089716313.1">
    <property type="nucleotide sequence ID" value="NZ_FNEH01000004.1"/>
</dbReference>
<comment type="cofactor">
    <cofactor evidence="7">
        <name>Mg(2+)</name>
        <dbReference type="ChEBI" id="CHEBI:18420"/>
    </cofactor>
    <cofactor evidence="7">
        <name>Mn(2+)</name>
        <dbReference type="ChEBI" id="CHEBI:29035"/>
    </cofactor>
    <text evidence="7">Mg(2+). Can also accept Mn(2+).</text>
</comment>
<dbReference type="PANTHER" id="PTHR21060:SF15">
    <property type="entry name" value="ACETATE KINASE-RELATED"/>
    <property type="match status" value="1"/>
</dbReference>
<evidence type="ECO:0000256" key="2">
    <source>
        <dbReference type="ARBA" id="ARBA00022490"/>
    </source>
</evidence>
<feature type="binding site" evidence="7">
    <location>
        <position position="7"/>
    </location>
    <ligand>
        <name>Mg(2+)</name>
        <dbReference type="ChEBI" id="CHEBI:18420"/>
    </ligand>
</feature>
<feature type="site" description="Transition state stabilizer" evidence="7">
    <location>
        <position position="240"/>
    </location>
</feature>
<dbReference type="InterPro" id="IPR023865">
    <property type="entry name" value="Aliphatic_acid_kinase_CS"/>
</dbReference>
<evidence type="ECO:0000256" key="8">
    <source>
        <dbReference type="RuleBase" id="RU003835"/>
    </source>
</evidence>
<dbReference type="InterPro" id="IPR004372">
    <property type="entry name" value="Ac/propionate_kinase"/>
</dbReference>
<keyword evidence="5 7" id="KW-0418">Kinase</keyword>
<dbReference type="EC" id="2.7.2.1" evidence="7"/>
<feature type="binding site" evidence="7">
    <location>
        <begin position="282"/>
        <end position="284"/>
    </location>
    <ligand>
        <name>ATP</name>
        <dbReference type="ChEBI" id="CHEBI:30616"/>
    </ligand>
</feature>
<dbReference type="Proteomes" id="UP000198945">
    <property type="component" value="Unassembled WGS sequence"/>
</dbReference>
<evidence type="ECO:0000313" key="9">
    <source>
        <dbReference type="EMBL" id="SDI28033.1"/>
    </source>
</evidence>
<evidence type="ECO:0000256" key="3">
    <source>
        <dbReference type="ARBA" id="ARBA00022679"/>
    </source>
</evidence>
<organism evidence="9 10">
    <name type="scientific">Halanaerobium congolense</name>
    <dbReference type="NCBI Taxonomy" id="54121"/>
    <lineage>
        <taxon>Bacteria</taxon>
        <taxon>Bacillati</taxon>
        <taxon>Bacillota</taxon>
        <taxon>Clostridia</taxon>
        <taxon>Halanaerobiales</taxon>
        <taxon>Halanaerobiaceae</taxon>
        <taxon>Halanaerobium</taxon>
    </lineage>
</organism>
<reference evidence="9 10" key="1">
    <citation type="submission" date="2016-10" db="EMBL/GenBank/DDBJ databases">
        <authorList>
            <person name="de Groot N.N."/>
        </authorList>
    </citation>
    <scope>NUCLEOTIDE SEQUENCE [LARGE SCALE GENOMIC DNA]</scope>
    <source>
        <strain evidence="9 10">WG7</strain>
    </source>
</reference>
<evidence type="ECO:0000256" key="1">
    <source>
        <dbReference type="ARBA" id="ARBA00008748"/>
    </source>
</evidence>
<dbReference type="Gene3D" id="3.30.420.40">
    <property type="match status" value="2"/>
</dbReference>
<feature type="binding site" evidence="7">
    <location>
        <position position="14"/>
    </location>
    <ligand>
        <name>ATP</name>
        <dbReference type="ChEBI" id="CHEBI:30616"/>
    </ligand>
</feature>
<dbReference type="GO" id="GO:0000287">
    <property type="term" value="F:magnesium ion binding"/>
    <property type="evidence" value="ECO:0007669"/>
    <property type="project" value="UniProtKB-UniRule"/>
</dbReference>
<dbReference type="CDD" id="cd24010">
    <property type="entry name" value="ASKHA_NBD_AcK_PK"/>
    <property type="match status" value="1"/>
</dbReference>
<name>A0A1G8JAD0_9FIRM</name>
<comment type="catalytic activity">
    <reaction evidence="7">
        <text>acetate + ATP = acetyl phosphate + ADP</text>
        <dbReference type="Rhea" id="RHEA:11352"/>
        <dbReference type="ChEBI" id="CHEBI:22191"/>
        <dbReference type="ChEBI" id="CHEBI:30089"/>
        <dbReference type="ChEBI" id="CHEBI:30616"/>
        <dbReference type="ChEBI" id="CHEBI:456216"/>
        <dbReference type="EC" id="2.7.2.1"/>
    </reaction>
</comment>
<evidence type="ECO:0000256" key="5">
    <source>
        <dbReference type="ARBA" id="ARBA00022777"/>
    </source>
</evidence>
<dbReference type="SUPFAM" id="SSF53067">
    <property type="entry name" value="Actin-like ATPase domain"/>
    <property type="match status" value="2"/>
</dbReference>
<dbReference type="GO" id="GO:0006085">
    <property type="term" value="P:acetyl-CoA biosynthetic process"/>
    <property type="evidence" value="ECO:0007669"/>
    <property type="project" value="UniProtKB-UniRule"/>
</dbReference>
<dbReference type="PANTHER" id="PTHR21060">
    <property type="entry name" value="ACETATE KINASE"/>
    <property type="match status" value="1"/>
</dbReference>
<keyword evidence="3 7" id="KW-0808">Transferase</keyword>
<dbReference type="GO" id="GO:0005524">
    <property type="term" value="F:ATP binding"/>
    <property type="evidence" value="ECO:0007669"/>
    <property type="project" value="UniProtKB-KW"/>
</dbReference>
<keyword evidence="2 7" id="KW-0963">Cytoplasm</keyword>
<gene>
    <name evidence="7" type="primary">ackA</name>
    <name evidence="9" type="ORF">SAMN04515654_1046</name>
</gene>
<accession>A0A1G8JAD0</accession>
<dbReference type="AlphaFoldDB" id="A0A1G8JAD0"/>
<evidence type="ECO:0000256" key="6">
    <source>
        <dbReference type="ARBA" id="ARBA00022840"/>
    </source>
</evidence>
<dbReference type="Pfam" id="PF00871">
    <property type="entry name" value="Acetate_kinase"/>
    <property type="match status" value="1"/>
</dbReference>
<feature type="site" description="Transition state stabilizer" evidence="7">
    <location>
        <position position="179"/>
    </location>
</feature>
<sequence>MKILVINSGSSSLKFQLFNMENENVLAQGLFQRIGINNSYLEFNNNQDELIIEKEIPDHITAVKLLIDTLLSKDQGVLKSMEEIEAVGHRLVHGGEKYKQTVIINEEIIKQLEKTVELAPLHIPPNIAGIKICQKLLPNKAQIGVFDTAFHHTIPEKAYVYALPYKYYQKHKIRKYGFHGTSHKYIAKRTAKLLDKPVEELKIISCHLGNGASITAVKNGKSIETSMGFTPLEGLVMGTRSGDFDPAIIPFLLKKENLKISELDDVLNKKSGLLGVSGVSSDFRDIENAAAKGKKQAQLAIKLFNYRVQKYIGAYAAVMNGVDAVTFSAGIGENSISVRKNILNELGYLGITLDNEKNKVRGQEKIISADNSKVKALVIPTNEELVIARETLEILNR</sequence>
<comment type="pathway">
    <text evidence="7">Metabolic intermediate biosynthesis; acetyl-CoA biosynthesis; acetyl-CoA from acetate: step 1/2.</text>
</comment>
<dbReference type="GO" id="GO:0005737">
    <property type="term" value="C:cytoplasm"/>
    <property type="evidence" value="ECO:0007669"/>
    <property type="project" value="UniProtKB-SubCell"/>
</dbReference>
<keyword evidence="7" id="KW-0479">Metal-binding</keyword>
<evidence type="ECO:0000313" key="10">
    <source>
        <dbReference type="Proteomes" id="UP000198945"/>
    </source>
</evidence>
<protein>
    <recommendedName>
        <fullName evidence="7">Acetate kinase</fullName>
        <ecNumber evidence="7">2.7.2.1</ecNumber>
    </recommendedName>
    <alternativeName>
        <fullName evidence="7">Acetokinase</fullName>
    </alternativeName>
</protein>
<keyword evidence="7" id="KW-0460">Magnesium</keyword>
<evidence type="ECO:0000256" key="4">
    <source>
        <dbReference type="ARBA" id="ARBA00022741"/>
    </source>
</evidence>
<comment type="subcellular location">
    <subcellularLocation>
        <location evidence="7">Cytoplasm</location>
    </subcellularLocation>
</comment>
<dbReference type="PROSITE" id="PS01076">
    <property type="entry name" value="ACETATE_KINASE_2"/>
    <property type="match status" value="1"/>
</dbReference>
<feature type="binding site" evidence="7">
    <location>
        <begin position="207"/>
        <end position="211"/>
    </location>
    <ligand>
        <name>ATP</name>
        <dbReference type="ChEBI" id="CHEBI:30616"/>
    </ligand>
</feature>
<proteinExistence type="inferred from homology"/>
<dbReference type="HAMAP" id="MF_00020">
    <property type="entry name" value="Acetate_kinase"/>
    <property type="match status" value="1"/>
</dbReference>
<feature type="active site" description="Proton donor/acceptor" evidence="7">
    <location>
        <position position="147"/>
    </location>
</feature>
<comment type="subunit">
    <text evidence="7">Homodimer.</text>
</comment>
<evidence type="ECO:0000256" key="7">
    <source>
        <dbReference type="HAMAP-Rule" id="MF_00020"/>
    </source>
</evidence>
<keyword evidence="6 7" id="KW-0067">ATP-binding</keyword>